<evidence type="ECO:0000256" key="3">
    <source>
        <dbReference type="ARBA" id="ARBA00023002"/>
    </source>
</evidence>
<evidence type="ECO:0000256" key="1">
    <source>
        <dbReference type="ARBA" id="ARBA00022630"/>
    </source>
</evidence>
<proteinExistence type="predicted"/>
<evidence type="ECO:0000256" key="2">
    <source>
        <dbReference type="ARBA" id="ARBA00022643"/>
    </source>
</evidence>
<name>X0WMJ6_9ZZZZ</name>
<dbReference type="AlphaFoldDB" id="X0WMJ6"/>
<evidence type="ECO:0000313" key="6">
    <source>
        <dbReference type="EMBL" id="GAG25738.1"/>
    </source>
</evidence>
<keyword evidence="1" id="KW-0285">Flavoprotein</keyword>
<feature type="non-terminal residue" evidence="6">
    <location>
        <position position="1"/>
    </location>
</feature>
<dbReference type="Gene3D" id="3.20.20.30">
    <property type="entry name" value="Luciferase-like domain"/>
    <property type="match status" value="1"/>
</dbReference>
<dbReference type="InterPro" id="IPR036661">
    <property type="entry name" value="Luciferase-like_sf"/>
</dbReference>
<protein>
    <recommendedName>
        <fullName evidence="5">Luciferase-like domain-containing protein</fullName>
    </recommendedName>
</protein>
<evidence type="ECO:0000256" key="4">
    <source>
        <dbReference type="ARBA" id="ARBA00023033"/>
    </source>
</evidence>
<evidence type="ECO:0000259" key="5">
    <source>
        <dbReference type="Pfam" id="PF00296"/>
    </source>
</evidence>
<dbReference type="InterPro" id="IPR011251">
    <property type="entry name" value="Luciferase-like_dom"/>
</dbReference>
<reference evidence="6" key="1">
    <citation type="journal article" date="2014" name="Front. Microbiol.">
        <title>High frequency of phylogenetically diverse reductive dehalogenase-homologous genes in deep subseafloor sedimentary metagenomes.</title>
        <authorList>
            <person name="Kawai M."/>
            <person name="Futagami T."/>
            <person name="Toyoda A."/>
            <person name="Takaki Y."/>
            <person name="Nishi S."/>
            <person name="Hori S."/>
            <person name="Arai W."/>
            <person name="Tsubouchi T."/>
            <person name="Morono Y."/>
            <person name="Uchiyama I."/>
            <person name="Ito T."/>
            <person name="Fujiyama A."/>
            <person name="Inagaki F."/>
            <person name="Takami H."/>
        </authorList>
    </citation>
    <scope>NUCLEOTIDE SEQUENCE</scope>
    <source>
        <strain evidence="6">Expedition CK06-06</strain>
    </source>
</reference>
<comment type="caution">
    <text evidence="6">The sequence shown here is derived from an EMBL/GenBank/DDBJ whole genome shotgun (WGS) entry which is preliminary data.</text>
</comment>
<dbReference type="InterPro" id="IPR050172">
    <property type="entry name" value="SsuD_RutA_monooxygenase"/>
</dbReference>
<gene>
    <name evidence="6" type="ORF">S01H1_59213</name>
</gene>
<sequence>EHEAFGWEFPSAKERSDRLEEAVELIKILFTNEGPVSYNGQYYSLKDAYFSPPCTQKPHIPILIGGNGERRTLRTLAKFGNIYNLDFNAPKSPKIFRHKIKILKLHYKEFRHNPNKIKKTLHIPIHLENNEKKTIKYHKIRKE</sequence>
<feature type="domain" description="Luciferase-like" evidence="5">
    <location>
        <begin position="4"/>
        <end position="133"/>
    </location>
</feature>
<keyword evidence="4" id="KW-0503">Monooxygenase</keyword>
<dbReference type="GO" id="GO:0008726">
    <property type="term" value="F:alkanesulfonate monooxygenase activity"/>
    <property type="evidence" value="ECO:0007669"/>
    <property type="project" value="TreeGrafter"/>
</dbReference>
<dbReference type="PANTHER" id="PTHR42847:SF4">
    <property type="entry name" value="ALKANESULFONATE MONOOXYGENASE-RELATED"/>
    <property type="match status" value="1"/>
</dbReference>
<dbReference type="Pfam" id="PF00296">
    <property type="entry name" value="Bac_luciferase"/>
    <property type="match status" value="1"/>
</dbReference>
<accession>X0WMJ6</accession>
<organism evidence="6">
    <name type="scientific">marine sediment metagenome</name>
    <dbReference type="NCBI Taxonomy" id="412755"/>
    <lineage>
        <taxon>unclassified sequences</taxon>
        <taxon>metagenomes</taxon>
        <taxon>ecological metagenomes</taxon>
    </lineage>
</organism>
<keyword evidence="2" id="KW-0288">FMN</keyword>
<dbReference type="SUPFAM" id="SSF51679">
    <property type="entry name" value="Bacterial luciferase-like"/>
    <property type="match status" value="1"/>
</dbReference>
<dbReference type="EMBL" id="BARS01038719">
    <property type="protein sequence ID" value="GAG25738.1"/>
    <property type="molecule type" value="Genomic_DNA"/>
</dbReference>
<keyword evidence="3" id="KW-0560">Oxidoreductase</keyword>
<dbReference type="PANTHER" id="PTHR42847">
    <property type="entry name" value="ALKANESULFONATE MONOOXYGENASE"/>
    <property type="match status" value="1"/>
</dbReference>
<dbReference type="GO" id="GO:0046306">
    <property type="term" value="P:alkanesulfonate catabolic process"/>
    <property type="evidence" value="ECO:0007669"/>
    <property type="project" value="TreeGrafter"/>
</dbReference>